<dbReference type="Proteomes" id="UP000031876">
    <property type="component" value="Chromosome"/>
</dbReference>
<keyword evidence="3" id="KW-0808">Transferase</keyword>
<reference evidence="3 5" key="2">
    <citation type="submission" date="2020-05" db="EMBL/GenBank/DDBJ databases">
        <title>FDA dAtabase for Regulatory Grade micrObial Sequences (FDA-ARGOS): Supporting development and validation of Infectious Disease Dx tests.</title>
        <authorList>
            <person name="Nelson B."/>
            <person name="Plummer A."/>
            <person name="Tallon L."/>
            <person name="Sadzewicz L."/>
            <person name="Zhao X."/>
            <person name="Vavikolanu K."/>
            <person name="Mehta A."/>
            <person name="Aluvathingal J."/>
            <person name="Nadendla S."/>
            <person name="Myers T."/>
            <person name="Yan Y."/>
            <person name="Sichtig H."/>
        </authorList>
    </citation>
    <scope>NUCLEOTIDE SEQUENCE [LARGE SCALE GENOMIC DNA]</scope>
    <source>
        <strain evidence="3 5">FDAARGOS_795</strain>
    </source>
</reference>
<dbReference type="InterPro" id="IPR016181">
    <property type="entry name" value="Acyl_CoA_acyltransferase"/>
</dbReference>
<dbReference type="Gene3D" id="3.40.630.30">
    <property type="match status" value="1"/>
</dbReference>
<dbReference type="PANTHER" id="PTHR43792:SF1">
    <property type="entry name" value="N-ACETYLTRANSFERASE DOMAIN-CONTAINING PROTEIN"/>
    <property type="match status" value="1"/>
</dbReference>
<dbReference type="InterPro" id="IPR000182">
    <property type="entry name" value="GNAT_dom"/>
</dbReference>
<dbReference type="PROSITE" id="PS51186">
    <property type="entry name" value="GNAT"/>
    <property type="match status" value="1"/>
</dbReference>
<gene>
    <name evidence="2" type="ORF">BF38_4120</name>
    <name evidence="3" type="ORF">FOC89_28360</name>
</gene>
<evidence type="ECO:0000313" key="5">
    <source>
        <dbReference type="Proteomes" id="UP000501107"/>
    </source>
</evidence>
<dbReference type="KEGG" id="btw:BF38_4120"/>
<evidence type="ECO:0000313" key="2">
    <source>
        <dbReference type="EMBL" id="AJG79258.1"/>
    </source>
</evidence>
<protein>
    <submittedName>
        <fullName evidence="2">Acetyltransferase family protein</fullName>
    </submittedName>
    <submittedName>
        <fullName evidence="3">GNAT family N-acetyltransferase</fullName>
    </submittedName>
</protein>
<dbReference type="InterPro" id="IPR051531">
    <property type="entry name" value="N-acetyltransferase"/>
</dbReference>
<evidence type="ECO:0000313" key="4">
    <source>
        <dbReference type="Proteomes" id="UP000031876"/>
    </source>
</evidence>
<proteinExistence type="predicted"/>
<dbReference type="SUPFAM" id="SSF55729">
    <property type="entry name" value="Acyl-CoA N-acyltransferases (Nat)"/>
    <property type="match status" value="1"/>
</dbReference>
<dbReference type="RefSeq" id="WP_001171004.1">
    <property type="nucleotide sequence ID" value="NZ_CP009335.1"/>
</dbReference>
<dbReference type="AlphaFoldDB" id="A0A0B5WZV8"/>
<dbReference type="Proteomes" id="UP000501107">
    <property type="component" value="Chromosome"/>
</dbReference>
<dbReference type="GO" id="GO:0016747">
    <property type="term" value="F:acyltransferase activity, transferring groups other than amino-acyl groups"/>
    <property type="evidence" value="ECO:0007669"/>
    <property type="project" value="InterPro"/>
</dbReference>
<dbReference type="CDD" id="cd04301">
    <property type="entry name" value="NAT_SF"/>
    <property type="match status" value="1"/>
</dbReference>
<organism evidence="3 5">
    <name type="scientific">Bacillus thuringiensis</name>
    <dbReference type="NCBI Taxonomy" id="1428"/>
    <lineage>
        <taxon>Bacteria</taxon>
        <taxon>Bacillati</taxon>
        <taxon>Bacillota</taxon>
        <taxon>Bacilli</taxon>
        <taxon>Bacillales</taxon>
        <taxon>Bacillaceae</taxon>
        <taxon>Bacillus</taxon>
        <taxon>Bacillus cereus group</taxon>
    </lineage>
</organism>
<evidence type="ECO:0000259" key="1">
    <source>
        <dbReference type="PROSITE" id="PS51186"/>
    </source>
</evidence>
<evidence type="ECO:0000313" key="3">
    <source>
        <dbReference type="EMBL" id="QKH27696.1"/>
    </source>
</evidence>
<dbReference type="PANTHER" id="PTHR43792">
    <property type="entry name" value="GNAT FAMILY, PUTATIVE (AFU_ORTHOLOGUE AFUA_3G00765)-RELATED-RELATED"/>
    <property type="match status" value="1"/>
</dbReference>
<dbReference type="EMBL" id="CP009335">
    <property type="protein sequence ID" value="AJG79258.1"/>
    <property type="molecule type" value="Genomic_DNA"/>
</dbReference>
<accession>A0A0B5WZV8</accession>
<dbReference type="EMBL" id="CP053980">
    <property type="protein sequence ID" value="QKH27696.1"/>
    <property type="molecule type" value="Genomic_DNA"/>
</dbReference>
<reference evidence="2 4" key="1">
    <citation type="journal article" date="2015" name="Genome Announc.">
        <title>Complete genome sequences for 35 biothreat assay-relevant bacillus species.</title>
        <authorList>
            <person name="Johnson S.L."/>
            <person name="Daligault H.E."/>
            <person name="Davenport K.W."/>
            <person name="Jaissle J."/>
            <person name="Frey K.G."/>
            <person name="Ladner J.T."/>
            <person name="Broomall S.M."/>
            <person name="Bishop-Lilly K.A."/>
            <person name="Bruce D.C."/>
            <person name="Gibbons H.S."/>
            <person name="Coyne S.R."/>
            <person name="Lo C.C."/>
            <person name="Meincke L."/>
            <person name="Munk A.C."/>
            <person name="Koroleva G.I."/>
            <person name="Rosenzweig C.N."/>
            <person name="Palacios G.F."/>
            <person name="Redden C.L."/>
            <person name="Minogue T.D."/>
            <person name="Chain P.S."/>
        </authorList>
    </citation>
    <scope>NUCLEOTIDE SEQUENCE [LARGE SCALE GENOMIC DNA]</scope>
    <source>
        <strain evidence="2 4">HD1011</strain>
    </source>
</reference>
<name>A0A0B5WZV8_BACTU</name>
<dbReference type="Pfam" id="PF13302">
    <property type="entry name" value="Acetyltransf_3"/>
    <property type="match status" value="1"/>
</dbReference>
<sequence>MQKLYFNKFEAIDFNLYFQLVSNEKVMAQITERAISLEEAQTNFKNLINRNEKHQLFGSYKVFNSITNEYIGLGHVTVNDANVQEAEIGYMILPEHWGKRYGSRIAKELINIAKRTDINVLKAIIDPNNIPSRKILLHVGFTSEKVCEIDGLPGEILIKYI</sequence>
<feature type="domain" description="N-acetyltransferase" evidence="1">
    <location>
        <begin position="12"/>
        <end position="161"/>
    </location>
</feature>